<dbReference type="Gene3D" id="1.10.10.10">
    <property type="entry name" value="Winged helix-like DNA-binding domain superfamily/Winged helix DNA-binding domain"/>
    <property type="match status" value="1"/>
</dbReference>
<dbReference type="EMBL" id="JBHLZP010000048">
    <property type="protein sequence ID" value="MFB9832421.1"/>
    <property type="molecule type" value="Genomic_DNA"/>
</dbReference>
<dbReference type="InterPro" id="IPR005149">
    <property type="entry name" value="Tscrpt_reg_PadR_N"/>
</dbReference>
<dbReference type="RefSeq" id="WP_378198163.1">
    <property type="nucleotide sequence ID" value="NZ_JBHLZP010000048.1"/>
</dbReference>
<comment type="caution">
    <text evidence="2">The sequence shown here is derived from an EMBL/GenBank/DDBJ whole genome shotgun (WGS) entry which is preliminary data.</text>
</comment>
<organism evidence="2 3">
    <name type="scientific">Actinoallomurus acaciae</name>
    <dbReference type="NCBI Taxonomy" id="502577"/>
    <lineage>
        <taxon>Bacteria</taxon>
        <taxon>Bacillati</taxon>
        <taxon>Actinomycetota</taxon>
        <taxon>Actinomycetes</taxon>
        <taxon>Streptosporangiales</taxon>
        <taxon>Thermomonosporaceae</taxon>
        <taxon>Actinoallomurus</taxon>
    </lineage>
</organism>
<dbReference type="InterPro" id="IPR052509">
    <property type="entry name" value="Metal_resp_DNA-bind_regulator"/>
</dbReference>
<evidence type="ECO:0000259" key="1">
    <source>
        <dbReference type="Pfam" id="PF03551"/>
    </source>
</evidence>
<dbReference type="PANTHER" id="PTHR33169">
    <property type="entry name" value="PADR-FAMILY TRANSCRIPTIONAL REGULATOR"/>
    <property type="match status" value="1"/>
</dbReference>
<dbReference type="PANTHER" id="PTHR33169:SF27">
    <property type="entry name" value="TRANSCRIPTIONAL REGULATOR PADR FAMILY PROTEIN"/>
    <property type="match status" value="1"/>
</dbReference>
<sequence length="164" mass="18259">MRSVLLALPAKESAHGYELKQAWEQTFGSADPSPGIGHVYVTLGRLEKDALFRGENVTQSNRPNKRVRELTPTGLEAVAEWLDAPGEGPRPRSEFFTKLSLVPLTGATDRMSLINRQRRHCLNLMRGLSEPGHPGEGDNRVASPLVEGARPHLEWRERCREALS</sequence>
<evidence type="ECO:0000313" key="3">
    <source>
        <dbReference type="Proteomes" id="UP001589627"/>
    </source>
</evidence>
<dbReference type="InterPro" id="IPR036390">
    <property type="entry name" value="WH_DNA-bd_sf"/>
</dbReference>
<gene>
    <name evidence="2" type="ORF">ACFFNX_09500</name>
</gene>
<dbReference type="InterPro" id="IPR036388">
    <property type="entry name" value="WH-like_DNA-bd_sf"/>
</dbReference>
<proteinExistence type="predicted"/>
<accession>A0ABV5YBM0</accession>
<feature type="domain" description="Transcription regulator PadR N-terminal" evidence="1">
    <location>
        <begin position="6"/>
        <end position="79"/>
    </location>
</feature>
<protein>
    <submittedName>
        <fullName evidence="2">PadR family transcriptional regulator</fullName>
    </submittedName>
</protein>
<name>A0ABV5YBM0_9ACTN</name>
<evidence type="ECO:0000313" key="2">
    <source>
        <dbReference type="EMBL" id="MFB9832421.1"/>
    </source>
</evidence>
<reference evidence="2 3" key="1">
    <citation type="submission" date="2024-09" db="EMBL/GenBank/DDBJ databases">
        <authorList>
            <person name="Sun Q."/>
            <person name="Mori K."/>
        </authorList>
    </citation>
    <scope>NUCLEOTIDE SEQUENCE [LARGE SCALE GENOMIC DNA]</scope>
    <source>
        <strain evidence="2 3">TBRC 0563</strain>
    </source>
</reference>
<dbReference type="Proteomes" id="UP001589627">
    <property type="component" value="Unassembled WGS sequence"/>
</dbReference>
<dbReference type="Pfam" id="PF03551">
    <property type="entry name" value="PadR"/>
    <property type="match status" value="1"/>
</dbReference>
<keyword evidence="3" id="KW-1185">Reference proteome</keyword>
<dbReference type="SUPFAM" id="SSF46785">
    <property type="entry name" value="Winged helix' DNA-binding domain"/>
    <property type="match status" value="1"/>
</dbReference>